<name>A0A8X7NJ20_CANPA</name>
<feature type="transmembrane region" description="Helical" evidence="9">
    <location>
        <begin position="626"/>
        <end position="647"/>
    </location>
</feature>
<feature type="transmembrane region" description="Helical" evidence="9">
    <location>
        <begin position="389"/>
        <end position="408"/>
    </location>
</feature>
<dbReference type="GO" id="GO:0035673">
    <property type="term" value="F:oligopeptide transmembrane transporter activity"/>
    <property type="evidence" value="ECO:0007669"/>
    <property type="project" value="InterPro"/>
</dbReference>
<evidence type="ECO:0000256" key="3">
    <source>
        <dbReference type="ARBA" id="ARBA00022448"/>
    </source>
</evidence>
<evidence type="ECO:0000313" key="11">
    <source>
        <dbReference type="Proteomes" id="UP000590412"/>
    </source>
</evidence>
<keyword evidence="7 9" id="KW-1133">Transmembrane helix</keyword>
<feature type="transmembrane region" description="Helical" evidence="9">
    <location>
        <begin position="747"/>
        <end position="765"/>
    </location>
</feature>
<evidence type="ECO:0000256" key="8">
    <source>
        <dbReference type="ARBA" id="ARBA00023136"/>
    </source>
</evidence>
<feature type="transmembrane region" description="Helical" evidence="9">
    <location>
        <begin position="536"/>
        <end position="555"/>
    </location>
</feature>
<dbReference type="Proteomes" id="UP000590412">
    <property type="component" value="Unassembled WGS sequence"/>
</dbReference>
<feature type="transmembrane region" description="Helical" evidence="9">
    <location>
        <begin position="600"/>
        <end position="620"/>
    </location>
</feature>
<feature type="transmembrane region" description="Helical" evidence="9">
    <location>
        <begin position="326"/>
        <end position="345"/>
    </location>
</feature>
<dbReference type="NCBIfam" id="TIGR00727">
    <property type="entry name" value="ISP4_OPT"/>
    <property type="match status" value="1"/>
</dbReference>
<feature type="transmembrane region" description="Helical" evidence="9">
    <location>
        <begin position="654"/>
        <end position="678"/>
    </location>
</feature>
<sequence length="921" mass="104601">MTEKGHIVVTKSVQSTDHVLDVADHEIDLHAIQSQAISVGDVGTSLTEFQKRLILKRMNLHTIVDLGHLSPVAIFMIEKIAGLTVEESIKIVKEAIVDHDEDVNIPTNEYDFWEKLVAYTNTQMGEEGSSGSTVSLDKEVSHKEKWSEKQKVSEVGKADELNSDQEDQDFDCFEIVDFNLQIRLEAALIAYYSPYPEVRAVTEPYDDSSIPCETFRVYLLGIIWTCLGTFINQFFAERQPTITLSSTVVQLFLYPSGKVVEKILPKKVVKLGKWHVDLNPGPWNHKEQMLTTIFYSVSSGFAYVSYNLHAQKVERFYNNQWVDFGYQILLTMATNYLGIGFAGLLRRFAIYPHKAIWPTILPIIALNKALVQTETKENIHGWTLSRYKWFFLVFTFSFCYNWIPTYLFNALSYFNWPTWIAPNNPTLVAITGSASGLGLNPWPTFDWNILNFNGCLIYPFYAQLSQYIGMVIGFIVIAALWFTNHKWTGYVPINSASLWDRFGSIYSVENIVNEDTLFDQAKYDQVGPPYYSAANLVVYGAFIAIYPFSIVYEVFMNRKPMWAAMKGLTRGFKNFRGSVYEGFNDPHTIMMKKYKEVPDWIFAIVLVVSIALAIICVQIYPAQTPVWGIFFAVGINFVFLIPLTAIYSTTGFSFGLNVLVQLIVGFALPGNGLALMFIKAFGYNINGQAQNYISDQKMGHYLKIPPRAVFRTQMFSILIASFLGLAVLNFQIANIANYCAPNNTQKFTCPGATVFYNASILWSVIGPKKVFGGLYPILQWCFLIGFLLAFPCIAFKKYGPKKYTKYFQPTLMVGGFVFYAPYNLSFFTGGVYISTMFMWFLKSRYLAWWQKYNFVLSGAMDAGVAFSAIIIFFAVQYKDKSLDWWGNNVIWRGIEGMGGQGRLNAADAPEGYFGLRPSQWP</sequence>
<feature type="transmembrane region" description="Helical" evidence="9">
    <location>
        <begin position="217"/>
        <end position="236"/>
    </location>
</feature>
<organism evidence="10 11">
    <name type="scientific">Candida parapsilosis</name>
    <name type="common">Yeast</name>
    <dbReference type="NCBI Taxonomy" id="5480"/>
    <lineage>
        <taxon>Eukaryota</taxon>
        <taxon>Fungi</taxon>
        <taxon>Dikarya</taxon>
        <taxon>Ascomycota</taxon>
        <taxon>Saccharomycotina</taxon>
        <taxon>Pichiomycetes</taxon>
        <taxon>Debaryomycetaceae</taxon>
        <taxon>Candida/Lodderomyces clade</taxon>
        <taxon>Candida</taxon>
    </lineage>
</organism>
<feature type="transmembrane region" description="Helical" evidence="9">
    <location>
        <begin position="289"/>
        <end position="306"/>
    </location>
</feature>
<comment type="caution">
    <text evidence="10">The sequence shown here is derived from an EMBL/GenBank/DDBJ whole genome shotgun (WGS) entry which is preliminary data.</text>
</comment>
<dbReference type="PANTHER" id="PTHR22601">
    <property type="entry name" value="ISP4 LIKE PROTEIN"/>
    <property type="match status" value="1"/>
</dbReference>
<proteinExistence type="inferred from homology"/>
<evidence type="ECO:0000256" key="4">
    <source>
        <dbReference type="ARBA" id="ARBA00022692"/>
    </source>
</evidence>
<accession>A0A8X7NJ20</accession>
<feature type="transmembrane region" description="Helical" evidence="9">
    <location>
        <begin position="816"/>
        <end position="840"/>
    </location>
</feature>
<evidence type="ECO:0000256" key="5">
    <source>
        <dbReference type="ARBA" id="ARBA00022856"/>
    </source>
</evidence>
<keyword evidence="6" id="KW-0653">Protein transport</keyword>
<evidence type="ECO:0000256" key="7">
    <source>
        <dbReference type="ARBA" id="ARBA00022989"/>
    </source>
</evidence>
<dbReference type="InterPro" id="IPR004813">
    <property type="entry name" value="OPT"/>
</dbReference>
<comment type="subcellular location">
    <subcellularLocation>
        <location evidence="1">Membrane</location>
        <topology evidence="1">Multi-pass membrane protein</topology>
    </subcellularLocation>
</comment>
<gene>
    <name evidence="10" type="ORF">FOB60_005752</name>
</gene>
<dbReference type="GO" id="GO:0015031">
    <property type="term" value="P:protein transport"/>
    <property type="evidence" value="ECO:0007669"/>
    <property type="project" value="UniProtKB-KW"/>
</dbReference>
<feature type="transmembrane region" description="Helical" evidence="9">
    <location>
        <begin position="714"/>
        <end position="735"/>
    </location>
</feature>
<keyword evidence="4 9" id="KW-0812">Transmembrane</keyword>
<evidence type="ECO:0000256" key="9">
    <source>
        <dbReference type="SAM" id="Phobius"/>
    </source>
</evidence>
<feature type="transmembrane region" description="Helical" evidence="9">
    <location>
        <begin position="852"/>
        <end position="875"/>
    </location>
</feature>
<evidence type="ECO:0000256" key="2">
    <source>
        <dbReference type="ARBA" id="ARBA00008807"/>
    </source>
</evidence>
<evidence type="ECO:0000256" key="6">
    <source>
        <dbReference type="ARBA" id="ARBA00022927"/>
    </source>
</evidence>
<feature type="transmembrane region" description="Helical" evidence="9">
    <location>
        <begin position="777"/>
        <end position="795"/>
    </location>
</feature>
<dbReference type="EMBL" id="JABWAB010000013">
    <property type="protein sequence ID" value="KAF6042998.1"/>
    <property type="molecule type" value="Genomic_DNA"/>
</dbReference>
<keyword evidence="5" id="KW-0571">Peptide transport</keyword>
<comment type="similarity">
    <text evidence="2">Belongs to the oligopeptide OPT transporter family.</text>
</comment>
<reference evidence="10" key="1">
    <citation type="submission" date="2020-03" db="EMBL/GenBank/DDBJ databases">
        <title>FDA dAtabase for Regulatory Grade micrObial Sequences (FDA-ARGOS): Supporting development and validation of Infectious Disease Dx tests.</title>
        <authorList>
            <person name="Campos J."/>
            <person name="Goldberg B."/>
            <person name="Tallon L."/>
            <person name="Sadzewicz L."/>
            <person name="Vavikolanu K."/>
            <person name="Mehta A."/>
            <person name="Aluvathingal J."/>
            <person name="Nadendla S."/>
            <person name="Nandy P."/>
            <person name="Geyer C."/>
            <person name="Yan Y."/>
            <person name="Sichtig H."/>
        </authorList>
    </citation>
    <scope>NUCLEOTIDE SEQUENCE [LARGE SCALE GENOMIC DNA]</scope>
    <source>
        <strain evidence="10">FDAARGOS_652</strain>
    </source>
</reference>
<evidence type="ECO:0000313" key="10">
    <source>
        <dbReference type="EMBL" id="KAF6042998.1"/>
    </source>
</evidence>
<protein>
    <submittedName>
        <fullName evidence="10">OPT family small oligopeptide transporter</fullName>
    </submittedName>
</protein>
<feature type="transmembrane region" description="Helical" evidence="9">
    <location>
        <begin position="460"/>
        <end position="482"/>
    </location>
</feature>
<keyword evidence="3" id="KW-0813">Transport</keyword>
<dbReference type="InterPro" id="IPR004648">
    <property type="entry name" value="Oligpept_transpt"/>
</dbReference>
<keyword evidence="8 9" id="KW-0472">Membrane</keyword>
<dbReference type="NCBIfam" id="TIGR00728">
    <property type="entry name" value="OPT_sfam"/>
    <property type="match status" value="1"/>
</dbReference>
<dbReference type="Pfam" id="PF03169">
    <property type="entry name" value="OPT"/>
    <property type="match status" value="1"/>
</dbReference>
<evidence type="ECO:0000256" key="1">
    <source>
        <dbReference type="ARBA" id="ARBA00004141"/>
    </source>
</evidence>
<dbReference type="AlphaFoldDB" id="A0A8X7NJ20"/>
<dbReference type="GO" id="GO:0016020">
    <property type="term" value="C:membrane"/>
    <property type="evidence" value="ECO:0007669"/>
    <property type="project" value="UniProtKB-SubCell"/>
</dbReference>